<dbReference type="Proteomes" id="UP001497453">
    <property type="component" value="Chromosome 3"/>
</dbReference>
<dbReference type="EMBL" id="OZ037946">
    <property type="protein sequence ID" value="CAL1703654.1"/>
    <property type="molecule type" value="Genomic_DNA"/>
</dbReference>
<feature type="region of interest" description="Disordered" evidence="1">
    <location>
        <begin position="48"/>
        <end position="67"/>
    </location>
</feature>
<feature type="compositionally biased region" description="Polar residues" evidence="1">
    <location>
        <begin position="48"/>
        <end position="59"/>
    </location>
</feature>
<name>A0ABP1D909_9APHY</name>
<protein>
    <submittedName>
        <fullName evidence="2">Uncharacterized protein</fullName>
    </submittedName>
</protein>
<proteinExistence type="predicted"/>
<evidence type="ECO:0000256" key="1">
    <source>
        <dbReference type="SAM" id="MobiDB-lite"/>
    </source>
</evidence>
<feature type="region of interest" description="Disordered" evidence="1">
    <location>
        <begin position="104"/>
        <end position="123"/>
    </location>
</feature>
<gene>
    <name evidence="2" type="ORF">GFSPODELE1_LOCUS4662</name>
</gene>
<evidence type="ECO:0000313" key="2">
    <source>
        <dbReference type="EMBL" id="CAL1703654.1"/>
    </source>
</evidence>
<organism evidence="2 3">
    <name type="scientific">Somion occarium</name>
    <dbReference type="NCBI Taxonomy" id="3059160"/>
    <lineage>
        <taxon>Eukaryota</taxon>
        <taxon>Fungi</taxon>
        <taxon>Dikarya</taxon>
        <taxon>Basidiomycota</taxon>
        <taxon>Agaricomycotina</taxon>
        <taxon>Agaricomycetes</taxon>
        <taxon>Polyporales</taxon>
        <taxon>Cerrenaceae</taxon>
        <taxon>Somion</taxon>
    </lineage>
</organism>
<reference evidence="3" key="1">
    <citation type="submission" date="2024-04" db="EMBL/GenBank/DDBJ databases">
        <authorList>
            <person name="Shaw F."/>
            <person name="Minotto A."/>
        </authorList>
    </citation>
    <scope>NUCLEOTIDE SEQUENCE [LARGE SCALE GENOMIC DNA]</scope>
</reference>
<keyword evidence="3" id="KW-1185">Reference proteome</keyword>
<sequence length="221" mass="24416">MQALRLCSRVSRPKRIFRLSARALSSIPPSDPPPTVIPWFIDPSEQTESASHTPYVSTSLARPPALTPHPPLPVDLSSSSVLAQLYELLKTSPHLEPGTLLVREPIPSSVGPPLPPAMPKGRRQRGRTYFGEGIEGFEGGGLWSWIMLAQVKEGTEKRGAIESVVRLVRKTLLSANPPLTVPHSSKRKFSDGWAMLDAGEFAVHIVSREARETFFPEKRDW</sequence>
<accession>A0ABP1D909</accession>
<evidence type="ECO:0000313" key="3">
    <source>
        <dbReference type="Proteomes" id="UP001497453"/>
    </source>
</evidence>